<proteinExistence type="predicted"/>
<accession>A0ABR2U040</accession>
<dbReference type="Proteomes" id="UP001396334">
    <property type="component" value="Unassembled WGS sequence"/>
</dbReference>
<dbReference type="EMBL" id="JBBPBN010000003">
    <property type="protein sequence ID" value="KAK9042909.1"/>
    <property type="molecule type" value="Genomic_DNA"/>
</dbReference>
<reference evidence="1 2" key="1">
    <citation type="journal article" date="2024" name="G3 (Bethesda)">
        <title>Genome assembly of Hibiscus sabdariffa L. provides insights into metabolisms of medicinal natural products.</title>
        <authorList>
            <person name="Kim T."/>
        </authorList>
    </citation>
    <scope>NUCLEOTIDE SEQUENCE [LARGE SCALE GENOMIC DNA]</scope>
    <source>
        <strain evidence="1">TK-2024</strain>
        <tissue evidence="1">Old leaves</tissue>
    </source>
</reference>
<evidence type="ECO:0000313" key="2">
    <source>
        <dbReference type="Proteomes" id="UP001396334"/>
    </source>
</evidence>
<organism evidence="1 2">
    <name type="scientific">Hibiscus sabdariffa</name>
    <name type="common">roselle</name>
    <dbReference type="NCBI Taxonomy" id="183260"/>
    <lineage>
        <taxon>Eukaryota</taxon>
        <taxon>Viridiplantae</taxon>
        <taxon>Streptophyta</taxon>
        <taxon>Embryophyta</taxon>
        <taxon>Tracheophyta</taxon>
        <taxon>Spermatophyta</taxon>
        <taxon>Magnoliopsida</taxon>
        <taxon>eudicotyledons</taxon>
        <taxon>Gunneridae</taxon>
        <taxon>Pentapetalae</taxon>
        <taxon>rosids</taxon>
        <taxon>malvids</taxon>
        <taxon>Malvales</taxon>
        <taxon>Malvaceae</taxon>
        <taxon>Malvoideae</taxon>
        <taxon>Hibiscus</taxon>
    </lineage>
</organism>
<gene>
    <name evidence="1" type="ORF">V6N11_071262</name>
</gene>
<keyword evidence="2" id="KW-1185">Reference proteome</keyword>
<comment type="caution">
    <text evidence="1">The sequence shown here is derived from an EMBL/GenBank/DDBJ whole genome shotgun (WGS) entry which is preliminary data.</text>
</comment>
<evidence type="ECO:0000313" key="1">
    <source>
        <dbReference type="EMBL" id="KAK9042909.1"/>
    </source>
</evidence>
<sequence>MLPCCSLDAKYIPIHLHLPLSLSPRCSCMPSSRFLFLDQFCVSGKVVDFLGGASIYRGIINMVGGKQELEELQAIKISILAHLRPKRSYKFRHETYKASRTEIFPSEDRATNPRTPTRTEITARYHHQARPIRLPVQCFRIQSSVSPSMLRQPSNNGSGFQSPSRYSLTYGGNVEEQQQQQENVVCTNSLPFATPIGNNDDDENTSSGYGNWSIAQSFHFTYQTANPSLSVFQKPIFGME</sequence>
<protein>
    <submittedName>
        <fullName evidence="1">Uncharacterized protein</fullName>
    </submittedName>
</protein>
<name>A0ABR2U040_9ROSI</name>